<feature type="transmembrane region" description="Helical" evidence="5">
    <location>
        <begin position="403"/>
        <end position="420"/>
    </location>
</feature>
<comment type="subcellular location">
    <subcellularLocation>
        <location evidence="1">Membrane</location>
        <topology evidence="1">Multi-pass membrane protein</topology>
    </subcellularLocation>
</comment>
<evidence type="ECO:0000256" key="2">
    <source>
        <dbReference type="ARBA" id="ARBA00022692"/>
    </source>
</evidence>
<evidence type="ECO:0000256" key="1">
    <source>
        <dbReference type="ARBA" id="ARBA00004141"/>
    </source>
</evidence>
<dbReference type="Pfam" id="PF04632">
    <property type="entry name" value="FUSC"/>
    <property type="match status" value="2"/>
</dbReference>
<keyword evidence="2 5" id="KW-0812">Transmembrane</keyword>
<protein>
    <submittedName>
        <fullName evidence="6">FUSC family protein</fullName>
    </submittedName>
</protein>
<evidence type="ECO:0000256" key="4">
    <source>
        <dbReference type="ARBA" id="ARBA00023136"/>
    </source>
</evidence>
<dbReference type="RefSeq" id="WP_272746535.1">
    <property type="nucleotide sequence ID" value="NZ_JAQQKX010000001.1"/>
</dbReference>
<dbReference type="EMBL" id="JAQQKX010000001">
    <property type="protein sequence ID" value="MDC7682026.1"/>
    <property type="molecule type" value="Genomic_DNA"/>
</dbReference>
<accession>A0ABT5HRE5</accession>
<sequence length="615" mass="64998">MKRLWTWLEIDRAGVHQALRLAFAAWLAFAIASFLHIEHAYWAAMPVWVVSQPSRGLLLERAFFRIFGTLIGAGAGFAVLTLAPGPYAAILCLALWVAVNAGLTHILRGVHGYGALMAGMTATIVVLPSLVAPQTALHVAEARVICTLIGVAVVTLVTGFFTPVSPRDELYRRVKQVSAEAIGFATKAIAQPTEDSAKAERRIVGDISEVEASAALISAGSVEGYRRLRHLDALIAASLAVMAAGRAVRSRLRHGDLLPDGFAEALNDPAHISHTGLIPEAARLVDALTQLAEAERRLFAVSDDADAKSFGHKAIYLAPHRDRSMALRAAVVAGGATLIAAGGAFASKWPLAELTAMGVCIFSMVLGQMPKPQAIAPQLLKGMIVGVVLAILYRLTIQPYATGPWASLLSILPFLILGGLGRVSPKTAVPALEANMGFLLTSQAGAAAIPAGHVLLSSLAFVVGMASVCAGFMLFPPHAENHAANAAARIRRELEAMLRRDTPPDVNDWHPHTTRQILRLMLHLGRAGKLGENAPDGLLAALNLGHAITRLQRLAADPDAAEAATLALHKLDGFADHPDAVAATLRSLRVGDPRAQRAIVNAGDAVEAAKPVFAF</sequence>
<dbReference type="InterPro" id="IPR052430">
    <property type="entry name" value="IVT-Associated"/>
</dbReference>
<organism evidence="6 7">
    <name type="scientific">Asticcacaulis aquaticus</name>
    <dbReference type="NCBI Taxonomy" id="2984212"/>
    <lineage>
        <taxon>Bacteria</taxon>
        <taxon>Pseudomonadati</taxon>
        <taxon>Pseudomonadota</taxon>
        <taxon>Alphaproteobacteria</taxon>
        <taxon>Caulobacterales</taxon>
        <taxon>Caulobacteraceae</taxon>
        <taxon>Asticcacaulis</taxon>
    </lineage>
</organism>
<keyword evidence="3 5" id="KW-1133">Transmembrane helix</keyword>
<keyword evidence="7" id="KW-1185">Reference proteome</keyword>
<feature type="transmembrane region" description="Helical" evidence="5">
    <location>
        <begin position="144"/>
        <end position="164"/>
    </location>
</feature>
<evidence type="ECO:0000313" key="6">
    <source>
        <dbReference type="EMBL" id="MDC7682026.1"/>
    </source>
</evidence>
<evidence type="ECO:0000256" key="3">
    <source>
        <dbReference type="ARBA" id="ARBA00022989"/>
    </source>
</evidence>
<evidence type="ECO:0000256" key="5">
    <source>
        <dbReference type="SAM" id="Phobius"/>
    </source>
</evidence>
<feature type="transmembrane region" description="Helical" evidence="5">
    <location>
        <begin position="379"/>
        <end position="397"/>
    </location>
</feature>
<name>A0ABT5HRE5_9CAUL</name>
<reference evidence="6 7" key="1">
    <citation type="submission" date="2023-01" db="EMBL/GenBank/DDBJ databases">
        <title>Novel species of the genus Asticcacaulis isolated from rivers.</title>
        <authorList>
            <person name="Lu H."/>
        </authorList>
    </citation>
    <scope>NUCLEOTIDE SEQUENCE [LARGE SCALE GENOMIC DNA]</scope>
    <source>
        <strain evidence="6 7">BYS171W</strain>
    </source>
</reference>
<feature type="transmembrane region" description="Helical" evidence="5">
    <location>
        <begin position="455"/>
        <end position="475"/>
    </location>
</feature>
<feature type="transmembrane region" description="Helical" evidence="5">
    <location>
        <begin position="351"/>
        <end position="367"/>
    </location>
</feature>
<feature type="transmembrane region" description="Helical" evidence="5">
    <location>
        <begin position="62"/>
        <end position="80"/>
    </location>
</feature>
<gene>
    <name evidence="6" type="ORF">PQU92_01990</name>
</gene>
<feature type="transmembrane region" description="Helical" evidence="5">
    <location>
        <begin position="113"/>
        <end position="132"/>
    </location>
</feature>
<feature type="transmembrane region" description="Helical" evidence="5">
    <location>
        <begin position="21"/>
        <end position="42"/>
    </location>
</feature>
<feature type="transmembrane region" description="Helical" evidence="5">
    <location>
        <begin position="325"/>
        <end position="345"/>
    </location>
</feature>
<proteinExistence type="predicted"/>
<evidence type="ECO:0000313" key="7">
    <source>
        <dbReference type="Proteomes" id="UP001214854"/>
    </source>
</evidence>
<dbReference type="InterPro" id="IPR006726">
    <property type="entry name" value="PHBA_efflux_AaeB/fusaric-R"/>
</dbReference>
<dbReference type="Proteomes" id="UP001214854">
    <property type="component" value="Unassembled WGS sequence"/>
</dbReference>
<dbReference type="PANTHER" id="PTHR47804:SF3">
    <property type="entry name" value="PROTEIN BRE4"/>
    <property type="match status" value="1"/>
</dbReference>
<dbReference type="PANTHER" id="PTHR47804">
    <property type="entry name" value="60S RIBOSOMAL PROTEIN L19"/>
    <property type="match status" value="1"/>
</dbReference>
<keyword evidence="4 5" id="KW-0472">Membrane</keyword>
<comment type="caution">
    <text evidence="6">The sequence shown here is derived from an EMBL/GenBank/DDBJ whole genome shotgun (WGS) entry which is preliminary data.</text>
</comment>